<evidence type="ECO:0000313" key="2">
    <source>
        <dbReference type="EMBL" id="CAA9314687.1"/>
    </source>
</evidence>
<accession>A0A6J4KUM0</accession>
<feature type="region of interest" description="Disordered" evidence="1">
    <location>
        <begin position="259"/>
        <end position="363"/>
    </location>
</feature>
<reference evidence="2" key="1">
    <citation type="submission" date="2020-02" db="EMBL/GenBank/DDBJ databases">
        <authorList>
            <person name="Meier V. D."/>
        </authorList>
    </citation>
    <scope>NUCLEOTIDE SEQUENCE</scope>
    <source>
        <strain evidence="2">AVDCRST_MAG68</strain>
    </source>
</reference>
<dbReference type="EMBL" id="CADCTW010000082">
    <property type="protein sequence ID" value="CAA9314687.1"/>
    <property type="molecule type" value="Genomic_DNA"/>
</dbReference>
<feature type="non-terminal residue" evidence="2">
    <location>
        <position position="502"/>
    </location>
</feature>
<feature type="compositionally biased region" description="Low complexity" evidence="1">
    <location>
        <begin position="196"/>
        <end position="214"/>
    </location>
</feature>
<feature type="compositionally biased region" description="Basic and acidic residues" evidence="1">
    <location>
        <begin position="310"/>
        <end position="324"/>
    </location>
</feature>
<feature type="compositionally biased region" description="Basic and acidic residues" evidence="1">
    <location>
        <begin position="126"/>
        <end position="139"/>
    </location>
</feature>
<organism evidence="2">
    <name type="scientific">uncultured Gemmatimonadota bacterium</name>
    <dbReference type="NCBI Taxonomy" id="203437"/>
    <lineage>
        <taxon>Bacteria</taxon>
        <taxon>Pseudomonadati</taxon>
        <taxon>Gemmatimonadota</taxon>
        <taxon>environmental samples</taxon>
    </lineage>
</organism>
<name>A0A6J4KUM0_9BACT</name>
<feature type="region of interest" description="Disordered" evidence="1">
    <location>
        <begin position="1"/>
        <end position="226"/>
    </location>
</feature>
<evidence type="ECO:0000256" key="1">
    <source>
        <dbReference type="SAM" id="MobiDB-lite"/>
    </source>
</evidence>
<sequence>ERVHHRTPHAPSQAPHRDRGLRRHRPGRVPAGAHHPDRRHGGERQDHLRGAVPRLRRGAGGDGGVRHLRGKPPRAHAQPGRLRVGRGSVAARGEVGLRGRLAGRGGHRGGGRLRPGSPPGPRHPCRARDGGPARVDRLGQRPLLPPSRPRAAARRALPGNAHAARHGRHHPDHLRAHGRLRRGVALRDRGVRGRQRGAAAQHAAGRAAAAHGGDPQVPRHGPSARRVSLHHRLRARGGGAAALRHGAHAALLHRAHLQRGGGAGRDAGRRVLPRQRDPPFRRHGGGEDAHRHPLHRRRAQGGGPHAALRLRGEPRAADPQRERVGSGLRGDGEQGVAQDHPRVSARHAHRGPPAAHALGDRRVPAQPGGGGLAFGAGADLVAAVVPRVHPGAHLHAQAPRDGGDAHLHLHQHLGRALGDGEAHLHPHRHHHPASLRGVVRRAEARPAGAQDARLAPRRQHPRVHHRRHGDAPGRPLQHHGRHPQRQRHPPRRRRRRRARGGM</sequence>
<feature type="region of interest" description="Disordered" evidence="1">
    <location>
        <begin position="441"/>
        <end position="502"/>
    </location>
</feature>
<feature type="compositionally biased region" description="Basic and acidic residues" evidence="1">
    <location>
        <begin position="39"/>
        <end position="49"/>
    </location>
</feature>
<gene>
    <name evidence="2" type="ORF">AVDCRST_MAG68-1457</name>
</gene>
<feature type="non-terminal residue" evidence="2">
    <location>
        <position position="1"/>
    </location>
</feature>
<feature type="compositionally biased region" description="Basic and acidic residues" evidence="1">
    <location>
        <begin position="266"/>
        <end position="291"/>
    </location>
</feature>
<proteinExistence type="predicted"/>
<feature type="compositionally biased region" description="Basic residues" evidence="1">
    <location>
        <begin position="455"/>
        <end position="468"/>
    </location>
</feature>
<protein>
    <submittedName>
        <fullName evidence="2">Circadian clock protein KaiC</fullName>
    </submittedName>
</protein>
<feature type="compositionally biased region" description="Basic residues" evidence="1">
    <location>
        <begin position="163"/>
        <end position="184"/>
    </location>
</feature>
<dbReference type="AlphaFoldDB" id="A0A6J4KUM0"/>
<feature type="compositionally biased region" description="Basic residues" evidence="1">
    <location>
        <begin position="476"/>
        <end position="502"/>
    </location>
</feature>